<sequence>MRWEEMDNIEAMLETIWDLHDRFSDAIHSISRSHFLKSIQTLDPGPPPEAKHREVHGGGTGVGDNGRSGFVFVKGFRVDDDAAMAEARSLNAIRTALENLEDQLEFFHIVQSQQRAERDVALARLKRSRIILALRLADHQGKKYKVIEEALRFVSDVHDEGRFVAPETLYEMSGSQRGGNMDDQEARPSPFMRMLISSFTLARKSLKWERMGGVLGNAALFAVSMLALLQLHQVAFTTPQLPDHDLCQKRTDQSATQPDILSQMKHFDVFSARG</sequence>
<keyword evidence="2" id="KW-1133">Transmembrane helix</keyword>
<dbReference type="AlphaFoldDB" id="A0AAX6DV95"/>
<organism evidence="3 4">
    <name type="scientific">Iris pallida</name>
    <name type="common">Sweet iris</name>
    <dbReference type="NCBI Taxonomy" id="29817"/>
    <lineage>
        <taxon>Eukaryota</taxon>
        <taxon>Viridiplantae</taxon>
        <taxon>Streptophyta</taxon>
        <taxon>Embryophyta</taxon>
        <taxon>Tracheophyta</taxon>
        <taxon>Spermatophyta</taxon>
        <taxon>Magnoliopsida</taxon>
        <taxon>Liliopsida</taxon>
        <taxon>Asparagales</taxon>
        <taxon>Iridaceae</taxon>
        <taxon>Iridoideae</taxon>
        <taxon>Irideae</taxon>
        <taxon>Iris</taxon>
    </lineage>
</organism>
<dbReference type="PANTHER" id="PTHR33600">
    <property type="entry name" value="PLASTID DIVISION PROTEIN PDV2"/>
    <property type="match status" value="1"/>
</dbReference>
<dbReference type="Proteomes" id="UP001140949">
    <property type="component" value="Unassembled WGS sequence"/>
</dbReference>
<dbReference type="EMBL" id="JANAVB010041816">
    <property type="protein sequence ID" value="KAJ6795605.1"/>
    <property type="molecule type" value="Genomic_DNA"/>
</dbReference>
<proteinExistence type="predicted"/>
<evidence type="ECO:0000313" key="4">
    <source>
        <dbReference type="Proteomes" id="UP001140949"/>
    </source>
</evidence>
<comment type="caution">
    <text evidence="3">The sequence shown here is derived from an EMBL/GenBank/DDBJ whole genome shotgun (WGS) entry which is preliminary data.</text>
</comment>
<keyword evidence="2" id="KW-0812">Transmembrane</keyword>
<dbReference type="InterPro" id="IPR038939">
    <property type="entry name" value="PDV1/PDV2"/>
</dbReference>
<reference evidence="3" key="2">
    <citation type="submission" date="2023-04" db="EMBL/GenBank/DDBJ databases">
        <authorList>
            <person name="Bruccoleri R.E."/>
            <person name="Oakeley E.J."/>
            <person name="Faust A.-M."/>
            <person name="Dessus-Babus S."/>
            <person name="Altorfer M."/>
            <person name="Burckhardt D."/>
            <person name="Oertli M."/>
            <person name="Naumann U."/>
            <person name="Petersen F."/>
            <person name="Wong J."/>
        </authorList>
    </citation>
    <scope>NUCLEOTIDE SEQUENCE</scope>
    <source>
        <strain evidence="3">GSM-AAB239-AS_SAM_17_03QT</strain>
        <tissue evidence="3">Leaf</tissue>
    </source>
</reference>
<dbReference type="GO" id="GO:0010020">
    <property type="term" value="P:chloroplast fission"/>
    <property type="evidence" value="ECO:0007669"/>
    <property type="project" value="InterPro"/>
</dbReference>
<name>A0AAX6DV95_IRIPA</name>
<gene>
    <name evidence="3" type="ORF">M6B38_225560</name>
</gene>
<keyword evidence="4" id="KW-1185">Reference proteome</keyword>
<keyword evidence="2" id="KW-0472">Membrane</keyword>
<evidence type="ECO:0000256" key="1">
    <source>
        <dbReference type="SAM" id="MobiDB-lite"/>
    </source>
</evidence>
<feature type="transmembrane region" description="Helical" evidence="2">
    <location>
        <begin position="211"/>
        <end position="231"/>
    </location>
</feature>
<feature type="region of interest" description="Disordered" evidence="1">
    <location>
        <begin position="43"/>
        <end position="62"/>
    </location>
</feature>
<reference evidence="3" key="1">
    <citation type="journal article" date="2023" name="GigaByte">
        <title>Genome assembly of the bearded iris, Iris pallida Lam.</title>
        <authorList>
            <person name="Bruccoleri R.E."/>
            <person name="Oakeley E.J."/>
            <person name="Faust A.M.E."/>
            <person name="Altorfer M."/>
            <person name="Dessus-Babus S."/>
            <person name="Burckhardt D."/>
            <person name="Oertli M."/>
            <person name="Naumann U."/>
            <person name="Petersen F."/>
            <person name="Wong J."/>
        </authorList>
    </citation>
    <scope>NUCLEOTIDE SEQUENCE</scope>
    <source>
        <strain evidence="3">GSM-AAB239-AS_SAM_17_03QT</strain>
    </source>
</reference>
<accession>A0AAX6DV95</accession>
<evidence type="ECO:0000256" key="2">
    <source>
        <dbReference type="SAM" id="Phobius"/>
    </source>
</evidence>
<protein>
    <submittedName>
        <fullName evidence="3">Plastid division protein PDV1</fullName>
    </submittedName>
</protein>
<evidence type="ECO:0000313" key="3">
    <source>
        <dbReference type="EMBL" id="KAJ6795605.1"/>
    </source>
</evidence>
<dbReference type="PANTHER" id="PTHR33600:SF4">
    <property type="entry name" value="PLASTID DIVISION PROTEIN PDV1"/>
    <property type="match status" value="1"/>
</dbReference>